<comment type="caution">
    <text evidence="1">The sequence shown here is derived from an EMBL/GenBank/DDBJ whole genome shotgun (WGS) entry which is preliminary data.</text>
</comment>
<dbReference type="Proteomes" id="UP000652761">
    <property type="component" value="Unassembled WGS sequence"/>
</dbReference>
<proteinExistence type="predicted"/>
<keyword evidence="2" id="KW-1185">Reference proteome</keyword>
<evidence type="ECO:0000313" key="2">
    <source>
        <dbReference type="Proteomes" id="UP000652761"/>
    </source>
</evidence>
<evidence type="ECO:0000313" key="1">
    <source>
        <dbReference type="EMBL" id="MQL80382.1"/>
    </source>
</evidence>
<sequence length="69" mass="7519">MAHAAREPCKDDARSVGMPSARRLWGVLRHLLPVLADLGVVYAGVVQTCTTSSRVVELFELVLPRGMSQ</sequence>
<name>A0A843U500_COLES</name>
<feature type="non-terminal residue" evidence="1">
    <location>
        <position position="69"/>
    </location>
</feature>
<gene>
    <name evidence="1" type="ORF">Taro_012817</name>
</gene>
<accession>A0A843U500</accession>
<dbReference type="AlphaFoldDB" id="A0A843U500"/>
<reference evidence="1" key="1">
    <citation type="submission" date="2017-07" db="EMBL/GenBank/DDBJ databases">
        <title>Taro Niue Genome Assembly and Annotation.</title>
        <authorList>
            <person name="Atibalentja N."/>
            <person name="Keating K."/>
            <person name="Fields C.J."/>
        </authorList>
    </citation>
    <scope>NUCLEOTIDE SEQUENCE</scope>
    <source>
        <strain evidence="1">Niue_2</strain>
        <tissue evidence="1">Leaf</tissue>
    </source>
</reference>
<protein>
    <submittedName>
        <fullName evidence="1">Uncharacterized protein</fullName>
    </submittedName>
</protein>
<organism evidence="1 2">
    <name type="scientific">Colocasia esculenta</name>
    <name type="common">Wild taro</name>
    <name type="synonym">Arum esculentum</name>
    <dbReference type="NCBI Taxonomy" id="4460"/>
    <lineage>
        <taxon>Eukaryota</taxon>
        <taxon>Viridiplantae</taxon>
        <taxon>Streptophyta</taxon>
        <taxon>Embryophyta</taxon>
        <taxon>Tracheophyta</taxon>
        <taxon>Spermatophyta</taxon>
        <taxon>Magnoliopsida</taxon>
        <taxon>Liliopsida</taxon>
        <taxon>Araceae</taxon>
        <taxon>Aroideae</taxon>
        <taxon>Colocasieae</taxon>
        <taxon>Colocasia</taxon>
    </lineage>
</organism>
<dbReference type="EMBL" id="NMUH01000504">
    <property type="protein sequence ID" value="MQL80382.1"/>
    <property type="molecule type" value="Genomic_DNA"/>
</dbReference>